<gene>
    <name evidence="3" type="ORF">GCM10009332_30530</name>
</gene>
<dbReference type="RefSeq" id="WP_229779981.1">
    <property type="nucleotide sequence ID" value="NZ_BMPZ01000011.1"/>
</dbReference>
<keyword evidence="4" id="KW-1185">Reference proteome</keyword>
<dbReference type="SUPFAM" id="SSF51556">
    <property type="entry name" value="Metallo-dependent hydrolases"/>
    <property type="match status" value="1"/>
</dbReference>
<name>A0A917JX86_9GAMM</name>
<organism evidence="3 4">
    <name type="scientific">Shewanella gelidii</name>
    <dbReference type="NCBI Taxonomy" id="1642821"/>
    <lineage>
        <taxon>Bacteria</taxon>
        <taxon>Pseudomonadati</taxon>
        <taxon>Pseudomonadota</taxon>
        <taxon>Gammaproteobacteria</taxon>
        <taxon>Alteromonadales</taxon>
        <taxon>Shewanellaceae</taxon>
        <taxon>Shewanella</taxon>
    </lineage>
</organism>
<sequence length="509" mass="55651">MNPPSLQKTALTVALKIALATGLFAAHPANAETSTSQIHNQHGNHEIASPMQTTKKLKEKLKPSSKNFIIYDQSVIAIHNVTLVDGTGSPAKHNQTLVMTNGNISQVGDSKHVKIPEGAVQIDGQGHTIIPGLVMMHEHMFYPTGKANYTEMLYSFPRLYLAGGATTIRTAGTTAPYADLSLKDAIQSGKTIGPDMDVTAPYLNGPGLPILKMKPLRDVENAKTMMKYWISEGVTSYKAYMHIRQDELAAVIQQAHKQDHKVTAHLCSITYREAAELGIDNLEHGFFAATDFVKDKEKNKCPSNAHQSLVDLDINSKEVDDLIALLIEKDVTLTSTLTVFETLTKGRPKAYPKALDALIHQVRDQYESRWEKIAAQENATWPIVFDKMMKLEKKFVEAGGKLMAGTDPTGYGGVIAGFSNQRVVELLVEAGFTIEQAVQISSLNAAKYLEREQTIGSLTVGKRADLVLLQGDLSQDVSAIQQMKVVFKQGKGYDSEAIIADTKAVVGLH</sequence>
<accession>A0A917JX86</accession>
<dbReference type="GO" id="GO:0016810">
    <property type="term" value="F:hydrolase activity, acting on carbon-nitrogen (but not peptide) bonds"/>
    <property type="evidence" value="ECO:0007669"/>
    <property type="project" value="InterPro"/>
</dbReference>
<keyword evidence="1" id="KW-0732">Signal</keyword>
<dbReference type="Pfam" id="PF01979">
    <property type="entry name" value="Amidohydro_1"/>
    <property type="match status" value="1"/>
</dbReference>
<feature type="chain" id="PRO_5038046067" evidence="1">
    <location>
        <begin position="32"/>
        <end position="509"/>
    </location>
</feature>
<dbReference type="PANTHER" id="PTHR43135">
    <property type="entry name" value="ALPHA-D-RIBOSE 1-METHYLPHOSPHONATE 5-TRIPHOSPHATE DIPHOSPHATASE"/>
    <property type="match status" value="1"/>
</dbReference>
<feature type="domain" description="Amidohydrolase-related" evidence="2">
    <location>
        <begin position="128"/>
        <end position="491"/>
    </location>
</feature>
<dbReference type="Proteomes" id="UP000613743">
    <property type="component" value="Unassembled WGS sequence"/>
</dbReference>
<evidence type="ECO:0000313" key="3">
    <source>
        <dbReference type="EMBL" id="GGI91142.1"/>
    </source>
</evidence>
<dbReference type="PANTHER" id="PTHR43135:SF3">
    <property type="entry name" value="ALPHA-D-RIBOSE 1-METHYLPHOSPHONATE 5-TRIPHOSPHATE DIPHOSPHATASE"/>
    <property type="match status" value="1"/>
</dbReference>
<dbReference type="InterPro" id="IPR006680">
    <property type="entry name" value="Amidohydro-rel"/>
</dbReference>
<dbReference type="EMBL" id="BMPZ01000011">
    <property type="protein sequence ID" value="GGI91142.1"/>
    <property type="molecule type" value="Genomic_DNA"/>
</dbReference>
<dbReference type="InterPro" id="IPR011059">
    <property type="entry name" value="Metal-dep_hydrolase_composite"/>
</dbReference>
<dbReference type="InterPro" id="IPR051781">
    <property type="entry name" value="Metallo-dep_Hydrolase"/>
</dbReference>
<evidence type="ECO:0000259" key="2">
    <source>
        <dbReference type="Pfam" id="PF01979"/>
    </source>
</evidence>
<dbReference type="InterPro" id="IPR032466">
    <property type="entry name" value="Metal_Hydrolase"/>
</dbReference>
<evidence type="ECO:0000313" key="4">
    <source>
        <dbReference type="Proteomes" id="UP000613743"/>
    </source>
</evidence>
<comment type="caution">
    <text evidence="3">The sequence shown here is derived from an EMBL/GenBank/DDBJ whole genome shotgun (WGS) entry which is preliminary data.</text>
</comment>
<dbReference type="AlphaFoldDB" id="A0A917JX86"/>
<dbReference type="Gene3D" id="3.20.20.140">
    <property type="entry name" value="Metal-dependent hydrolases"/>
    <property type="match status" value="1"/>
</dbReference>
<feature type="signal peptide" evidence="1">
    <location>
        <begin position="1"/>
        <end position="31"/>
    </location>
</feature>
<reference evidence="3" key="1">
    <citation type="journal article" date="2014" name="Int. J. Syst. Evol. Microbiol.">
        <title>Complete genome sequence of Corynebacterium casei LMG S-19264T (=DSM 44701T), isolated from a smear-ripened cheese.</title>
        <authorList>
            <consortium name="US DOE Joint Genome Institute (JGI-PGF)"/>
            <person name="Walter F."/>
            <person name="Albersmeier A."/>
            <person name="Kalinowski J."/>
            <person name="Ruckert C."/>
        </authorList>
    </citation>
    <scope>NUCLEOTIDE SEQUENCE</scope>
    <source>
        <strain evidence="3">JCM 30804</strain>
    </source>
</reference>
<protein>
    <submittedName>
        <fullName evidence="3">Amidohydrolase</fullName>
    </submittedName>
</protein>
<proteinExistence type="predicted"/>
<dbReference type="SUPFAM" id="SSF51338">
    <property type="entry name" value="Composite domain of metallo-dependent hydrolases"/>
    <property type="match status" value="1"/>
</dbReference>
<reference evidence="3" key="2">
    <citation type="submission" date="2020-09" db="EMBL/GenBank/DDBJ databases">
        <authorList>
            <person name="Sun Q."/>
            <person name="Ohkuma M."/>
        </authorList>
    </citation>
    <scope>NUCLEOTIDE SEQUENCE</scope>
    <source>
        <strain evidence="3">JCM 30804</strain>
    </source>
</reference>
<dbReference type="Gene3D" id="2.30.40.10">
    <property type="entry name" value="Urease, subunit C, domain 1"/>
    <property type="match status" value="1"/>
</dbReference>
<evidence type="ECO:0000256" key="1">
    <source>
        <dbReference type="SAM" id="SignalP"/>
    </source>
</evidence>